<dbReference type="AlphaFoldDB" id="A0ABD5NTD6"/>
<reference evidence="1 2" key="1">
    <citation type="journal article" date="2019" name="Int. J. Syst. Evol. Microbiol.">
        <title>The Global Catalogue of Microorganisms (GCM) 10K type strain sequencing project: providing services to taxonomists for standard genome sequencing and annotation.</title>
        <authorList>
            <consortium name="The Broad Institute Genomics Platform"/>
            <consortium name="The Broad Institute Genome Sequencing Center for Infectious Disease"/>
            <person name="Wu L."/>
            <person name="Ma J."/>
        </authorList>
    </citation>
    <scope>NUCLEOTIDE SEQUENCE [LARGE SCALE GENOMIC DNA]</scope>
    <source>
        <strain evidence="1 2">IBRC-M 10256</strain>
    </source>
</reference>
<accession>A0ABD5NTD6</accession>
<dbReference type="RefSeq" id="WP_256532513.1">
    <property type="nucleotide sequence ID" value="NZ_CP101824.1"/>
</dbReference>
<comment type="caution">
    <text evidence="1">The sequence shown here is derived from an EMBL/GenBank/DDBJ whole genome shotgun (WGS) entry which is preliminary data.</text>
</comment>
<evidence type="ECO:0000313" key="2">
    <source>
        <dbReference type="Proteomes" id="UP001595846"/>
    </source>
</evidence>
<dbReference type="EMBL" id="JBHSAQ010000016">
    <property type="protein sequence ID" value="MFC3960234.1"/>
    <property type="molecule type" value="Genomic_DNA"/>
</dbReference>
<dbReference type="SUPFAM" id="SSF49764">
    <property type="entry name" value="HSP20-like chaperones"/>
    <property type="match status" value="1"/>
</dbReference>
<keyword evidence="2" id="KW-1185">Reference proteome</keyword>
<evidence type="ECO:0000313" key="1">
    <source>
        <dbReference type="EMBL" id="MFC3960234.1"/>
    </source>
</evidence>
<dbReference type="InterPro" id="IPR008978">
    <property type="entry name" value="HSP20-like_chaperone"/>
</dbReference>
<sequence length="101" mass="11187">MSTAQPRSEHRPTQYYYDSATDRVDVVVDVSPAAREDLTVLVGDDRLELRIDGPDGVDERAFRTPTADWGFGEDHEAVYNNGVLTVSVETNEDGDDAEIVD</sequence>
<gene>
    <name evidence="1" type="ORF">ACFOUR_17915</name>
</gene>
<dbReference type="Proteomes" id="UP001595846">
    <property type="component" value="Unassembled WGS sequence"/>
</dbReference>
<name>A0ABD5NTD6_9EURY</name>
<proteinExistence type="predicted"/>
<protein>
    <recommendedName>
        <fullName evidence="3">Hsp20/alpha crystallin family protein</fullName>
    </recommendedName>
</protein>
<dbReference type="GeneID" id="73901604"/>
<organism evidence="1 2">
    <name type="scientific">Halovivax cerinus</name>
    <dbReference type="NCBI Taxonomy" id="1487865"/>
    <lineage>
        <taxon>Archaea</taxon>
        <taxon>Methanobacteriati</taxon>
        <taxon>Methanobacteriota</taxon>
        <taxon>Stenosarchaea group</taxon>
        <taxon>Halobacteria</taxon>
        <taxon>Halobacteriales</taxon>
        <taxon>Natrialbaceae</taxon>
        <taxon>Halovivax</taxon>
    </lineage>
</organism>
<evidence type="ECO:0008006" key="3">
    <source>
        <dbReference type="Google" id="ProtNLM"/>
    </source>
</evidence>